<dbReference type="Proteomes" id="UP000281553">
    <property type="component" value="Unassembled WGS sequence"/>
</dbReference>
<dbReference type="AlphaFoldDB" id="A0A3P6T1C5"/>
<feature type="compositionally biased region" description="Polar residues" evidence="2">
    <location>
        <begin position="1"/>
        <end position="12"/>
    </location>
</feature>
<feature type="compositionally biased region" description="Polar residues" evidence="2">
    <location>
        <begin position="180"/>
        <end position="194"/>
    </location>
</feature>
<feature type="compositionally biased region" description="Polar residues" evidence="2">
    <location>
        <begin position="107"/>
        <end position="127"/>
    </location>
</feature>
<evidence type="ECO:0000256" key="2">
    <source>
        <dbReference type="SAM" id="MobiDB-lite"/>
    </source>
</evidence>
<feature type="region of interest" description="Disordered" evidence="2">
    <location>
        <begin position="1"/>
        <end position="313"/>
    </location>
</feature>
<dbReference type="EMBL" id="UYRU01042224">
    <property type="protein sequence ID" value="VDK73760.1"/>
    <property type="molecule type" value="Genomic_DNA"/>
</dbReference>
<sequence>MTTESLCQTVSLGSKVPPPRPKPPVTYAKDNCQNIAIVEYPKGKNPFGDDDEDETPNSNHTTTTPSVDTEVSTSSNTSDNRNSDEAPLEASVSAKDTVIHRKDPPIDSSSATDTLSKSTNPFDTPTSADDEDRDTENVVPQLEIADDITPTDAGPSFPVTQTIGEIDSEEEEDEKPRQDGSPSSYRATNLSTGSVRPGYRQKRPAPPPPSVNPPPSPLTTPARNPYLKGSGSECYSSTDSHISSSAEVSESWPCTTCASSREDCAHSQGHPSPRKDPLDSSARPLSISVGNSPNCRRPVPKKPAPPLPVTEKRQVRAESADFVKYDVLRKRIEELSEKIVHLDEELKDTNTKLAKGGLNSQHQKRYSKAVEKLQQKRTVLVKKQQALKTRLLAP</sequence>
<gene>
    <name evidence="3" type="ORF">DILT_LOCUS2520</name>
</gene>
<dbReference type="OrthoDB" id="6281537at2759"/>
<name>A0A3P6T1C5_DIBLA</name>
<feature type="coiled-coil region" evidence="1">
    <location>
        <begin position="325"/>
        <end position="352"/>
    </location>
</feature>
<proteinExistence type="predicted"/>
<evidence type="ECO:0000313" key="3">
    <source>
        <dbReference type="EMBL" id="VDK73760.1"/>
    </source>
</evidence>
<organism evidence="3 4">
    <name type="scientific">Dibothriocephalus latus</name>
    <name type="common">Fish tapeworm</name>
    <name type="synonym">Diphyllobothrium latum</name>
    <dbReference type="NCBI Taxonomy" id="60516"/>
    <lineage>
        <taxon>Eukaryota</taxon>
        <taxon>Metazoa</taxon>
        <taxon>Spiralia</taxon>
        <taxon>Lophotrochozoa</taxon>
        <taxon>Platyhelminthes</taxon>
        <taxon>Cestoda</taxon>
        <taxon>Eucestoda</taxon>
        <taxon>Diphyllobothriidea</taxon>
        <taxon>Diphyllobothriidae</taxon>
        <taxon>Dibothriocephalus</taxon>
    </lineage>
</organism>
<evidence type="ECO:0000256" key="1">
    <source>
        <dbReference type="SAM" id="Coils"/>
    </source>
</evidence>
<feature type="compositionally biased region" description="Low complexity" evidence="2">
    <location>
        <begin position="240"/>
        <end position="251"/>
    </location>
</feature>
<keyword evidence="4" id="KW-1185">Reference proteome</keyword>
<keyword evidence="1" id="KW-0175">Coiled coil</keyword>
<feature type="compositionally biased region" description="Low complexity" evidence="2">
    <location>
        <begin position="56"/>
        <end position="80"/>
    </location>
</feature>
<reference evidence="3 4" key="1">
    <citation type="submission" date="2018-11" db="EMBL/GenBank/DDBJ databases">
        <authorList>
            <consortium name="Pathogen Informatics"/>
        </authorList>
    </citation>
    <scope>NUCLEOTIDE SEQUENCE [LARGE SCALE GENOMIC DNA]</scope>
</reference>
<protein>
    <submittedName>
        <fullName evidence="3">Uncharacterized protein</fullName>
    </submittedName>
</protein>
<evidence type="ECO:0000313" key="4">
    <source>
        <dbReference type="Proteomes" id="UP000281553"/>
    </source>
</evidence>
<accession>A0A3P6T1C5</accession>
<feature type="compositionally biased region" description="Pro residues" evidence="2">
    <location>
        <begin position="204"/>
        <end position="218"/>
    </location>
</feature>